<keyword evidence="2 5" id="KW-0689">Ribosomal protein</keyword>
<gene>
    <name evidence="5" type="primary">rpl32e</name>
    <name evidence="6" type="ORF">MetMK1DRAFT_00021690</name>
</gene>
<dbReference type="EMBL" id="JH597768">
    <property type="protein sequence ID" value="EHP69413.1"/>
    <property type="molecule type" value="Genomic_DNA"/>
</dbReference>
<dbReference type="RefSeq" id="WP_009073449.1">
    <property type="nucleotide sequence ID" value="NZ_JH597768.1"/>
</dbReference>
<evidence type="ECO:0000313" key="7">
    <source>
        <dbReference type="Proteomes" id="UP000003980"/>
    </source>
</evidence>
<dbReference type="STRING" id="671065.MetMK1DRAFT_00021690"/>
<dbReference type="PANTHER" id="PTHR23413">
    <property type="entry name" value="60S RIBOSOMAL PROTEIN L32 AND DNA-DIRECTED RNA POLYMERASE II, SUBUNIT N"/>
    <property type="match status" value="1"/>
</dbReference>
<dbReference type="Pfam" id="PF01655">
    <property type="entry name" value="Ribosomal_L32e"/>
    <property type="match status" value="1"/>
</dbReference>
<dbReference type="NCBIfam" id="NF006332">
    <property type="entry name" value="PRK08562.1"/>
    <property type="match status" value="1"/>
</dbReference>
<dbReference type="Proteomes" id="UP000003980">
    <property type="component" value="Unassembled WGS sequence"/>
</dbReference>
<reference evidence="6 7" key="1">
    <citation type="submission" date="2012-01" db="EMBL/GenBank/DDBJ databases">
        <title>Improved High-Quality Draft sequence of Metallosphaera yellowstonensis MK1.</title>
        <authorList>
            <consortium name="US DOE Joint Genome Institute"/>
            <person name="Lucas S."/>
            <person name="Han J."/>
            <person name="Cheng J.-F."/>
            <person name="Goodwin L."/>
            <person name="Pitluck S."/>
            <person name="Peters L."/>
            <person name="Teshima H."/>
            <person name="Detter J.C."/>
            <person name="Han C."/>
            <person name="Tapia R."/>
            <person name="Land M."/>
            <person name="Hauser L."/>
            <person name="Kyrpides N."/>
            <person name="Kozubal M."/>
            <person name="Macur R.E."/>
            <person name="Jay Z."/>
            <person name="Inskeep W."/>
            <person name="Woyke T."/>
        </authorList>
    </citation>
    <scope>NUCLEOTIDE SEQUENCE [LARGE SCALE GENOMIC DNA]</scope>
    <source>
        <strain evidence="6 7">MK1</strain>
    </source>
</reference>
<dbReference type="GO" id="GO:0022625">
    <property type="term" value="C:cytosolic large ribosomal subunit"/>
    <property type="evidence" value="ECO:0007669"/>
    <property type="project" value="TreeGrafter"/>
</dbReference>
<name>H2C6I6_9CREN</name>
<keyword evidence="7" id="KW-1185">Reference proteome</keyword>
<dbReference type="PANTHER" id="PTHR23413:SF1">
    <property type="entry name" value="RIBOSOMAL PROTEIN L32"/>
    <property type="match status" value="1"/>
</dbReference>
<accession>H2C6I6</accession>
<dbReference type="SUPFAM" id="SSF52042">
    <property type="entry name" value="Ribosomal protein L32e"/>
    <property type="match status" value="1"/>
</dbReference>
<dbReference type="AlphaFoldDB" id="H2C6I6"/>
<dbReference type="OrthoDB" id="372100at2157"/>
<evidence type="ECO:0000256" key="1">
    <source>
        <dbReference type="ARBA" id="ARBA00008431"/>
    </source>
</evidence>
<dbReference type="HOGENOM" id="CLU_071479_3_0_2"/>
<evidence type="ECO:0000256" key="2">
    <source>
        <dbReference type="ARBA" id="ARBA00022980"/>
    </source>
</evidence>
<dbReference type="HAMAP" id="MF_00810">
    <property type="entry name" value="Ribosomal_eL32"/>
    <property type="match status" value="1"/>
</dbReference>
<dbReference type="InterPro" id="IPR018263">
    <property type="entry name" value="Ribosomal_eL32_CS"/>
</dbReference>
<proteinExistence type="inferred from homology"/>
<evidence type="ECO:0000256" key="3">
    <source>
        <dbReference type="ARBA" id="ARBA00023274"/>
    </source>
</evidence>
<dbReference type="InterPro" id="IPR023654">
    <property type="entry name" value="Ribosomal_eL32_arc"/>
</dbReference>
<dbReference type="PROSITE" id="PS00580">
    <property type="entry name" value="RIBOSOMAL_L32E"/>
    <property type="match status" value="1"/>
</dbReference>
<dbReference type="eggNOG" id="arCOG00781">
    <property type="taxonomic scope" value="Archaea"/>
</dbReference>
<evidence type="ECO:0000256" key="4">
    <source>
        <dbReference type="ARBA" id="ARBA00035229"/>
    </source>
</evidence>
<dbReference type="CDD" id="cd00513">
    <property type="entry name" value="Ribosomal_L32_L32e"/>
    <property type="match status" value="1"/>
</dbReference>
<dbReference type="GO" id="GO:0003735">
    <property type="term" value="F:structural constituent of ribosome"/>
    <property type="evidence" value="ECO:0007669"/>
    <property type="project" value="InterPro"/>
</dbReference>
<comment type="similarity">
    <text evidence="1 5">Belongs to the eukaryotic ribosomal protein eL32 family.</text>
</comment>
<evidence type="ECO:0000313" key="6">
    <source>
        <dbReference type="EMBL" id="EHP69413.1"/>
    </source>
</evidence>
<dbReference type="SMART" id="SM01393">
    <property type="entry name" value="Ribosomal_L32e"/>
    <property type="match status" value="1"/>
</dbReference>
<protein>
    <recommendedName>
        <fullName evidence="4 5">Large ribosomal subunit protein eL32</fullName>
    </recommendedName>
</protein>
<organism evidence="6 7">
    <name type="scientific">Metallosphaera yellowstonensis MK1</name>
    <dbReference type="NCBI Taxonomy" id="671065"/>
    <lineage>
        <taxon>Archaea</taxon>
        <taxon>Thermoproteota</taxon>
        <taxon>Thermoprotei</taxon>
        <taxon>Sulfolobales</taxon>
        <taxon>Sulfolobaceae</taxon>
        <taxon>Metallosphaera</taxon>
    </lineage>
</organism>
<evidence type="ECO:0000256" key="5">
    <source>
        <dbReference type="HAMAP-Rule" id="MF_00810"/>
    </source>
</evidence>
<dbReference type="InterPro" id="IPR036351">
    <property type="entry name" value="Ribosomal_eL32_sf"/>
</dbReference>
<keyword evidence="3 5" id="KW-0687">Ribonucleoprotein</keyword>
<dbReference type="InterPro" id="IPR001515">
    <property type="entry name" value="Ribosomal_eL32"/>
</dbReference>
<dbReference type="GO" id="GO:0006412">
    <property type="term" value="P:translation"/>
    <property type="evidence" value="ECO:0007669"/>
    <property type="project" value="UniProtKB-UniRule"/>
</dbReference>
<sequence>MVKLEAIKLRRKIYRLKLKHKSLLPEFKRYDWDKYYRLERQDRWRRTRGQDNKTRLKVKGFPRPVSAGYRTPKVVRALHPSGLREVLINNLRDLDKLKGMEDKIIVRISSKVGLRLRGEILKRAQELGLKVCNGE</sequence>